<reference evidence="1" key="1">
    <citation type="submission" date="2020-08" db="EMBL/GenBank/DDBJ databases">
        <title>Multicomponent nature underlies the extraordinary mechanical properties of spider dragline silk.</title>
        <authorList>
            <person name="Kono N."/>
            <person name="Nakamura H."/>
            <person name="Mori M."/>
            <person name="Yoshida Y."/>
            <person name="Ohtoshi R."/>
            <person name="Malay A.D."/>
            <person name="Moran D.A.P."/>
            <person name="Tomita M."/>
            <person name="Numata K."/>
            <person name="Arakawa K."/>
        </authorList>
    </citation>
    <scope>NUCLEOTIDE SEQUENCE</scope>
</reference>
<keyword evidence="2" id="KW-1185">Reference proteome</keyword>
<dbReference type="Proteomes" id="UP000887013">
    <property type="component" value="Unassembled WGS sequence"/>
</dbReference>
<accession>A0A8X6TNB2</accession>
<dbReference type="OrthoDB" id="10459857at2759"/>
<evidence type="ECO:0000313" key="1">
    <source>
        <dbReference type="EMBL" id="GFT29090.1"/>
    </source>
</evidence>
<protein>
    <submittedName>
        <fullName evidence="1">Uncharacterized protein</fullName>
    </submittedName>
</protein>
<organism evidence="1 2">
    <name type="scientific">Nephila pilipes</name>
    <name type="common">Giant wood spider</name>
    <name type="synonym">Nephila maculata</name>
    <dbReference type="NCBI Taxonomy" id="299642"/>
    <lineage>
        <taxon>Eukaryota</taxon>
        <taxon>Metazoa</taxon>
        <taxon>Ecdysozoa</taxon>
        <taxon>Arthropoda</taxon>
        <taxon>Chelicerata</taxon>
        <taxon>Arachnida</taxon>
        <taxon>Araneae</taxon>
        <taxon>Araneomorphae</taxon>
        <taxon>Entelegynae</taxon>
        <taxon>Araneoidea</taxon>
        <taxon>Nephilidae</taxon>
        <taxon>Nephila</taxon>
    </lineage>
</organism>
<dbReference type="EMBL" id="BMAW01060994">
    <property type="protein sequence ID" value="GFT29090.1"/>
    <property type="molecule type" value="Genomic_DNA"/>
</dbReference>
<proteinExistence type="predicted"/>
<dbReference type="AlphaFoldDB" id="A0A8X6TNB2"/>
<name>A0A8X6TNB2_NEPPI</name>
<evidence type="ECO:0000313" key="2">
    <source>
        <dbReference type="Proteomes" id="UP000887013"/>
    </source>
</evidence>
<sequence>MTTSVTQLVVFLEARPDRNVMFIQQSEFFRGRTSSFGRTFPTTCPGVAAPSALTHSIKDLVENKTDPPAARCLSARQTSTRFSYLPHPFVTIATGHRCRPVLINVHGTPLFNRSIVALGVQWIKVKDSRS</sequence>
<comment type="caution">
    <text evidence="1">The sequence shown here is derived from an EMBL/GenBank/DDBJ whole genome shotgun (WGS) entry which is preliminary data.</text>
</comment>
<gene>
    <name evidence="1" type="primary">AVEN_208991_1</name>
    <name evidence="1" type="ORF">NPIL_326551</name>
</gene>